<dbReference type="NCBIfam" id="NF003964">
    <property type="entry name" value="PRK05456.1"/>
    <property type="match status" value="1"/>
</dbReference>
<name>A0A0R1F0R5_LACZE</name>
<comment type="caution">
    <text evidence="9">The sequence shown here is derived from an EMBL/GenBank/DDBJ whole genome shotgun (WGS) entry which is preliminary data.</text>
</comment>
<feature type="binding site" evidence="8">
    <location>
        <position position="173"/>
    </location>
    <ligand>
        <name>Na(+)</name>
        <dbReference type="ChEBI" id="CHEBI:29101"/>
    </ligand>
</feature>
<dbReference type="InterPro" id="IPR029055">
    <property type="entry name" value="Ntn_hydrolases_N"/>
</dbReference>
<accession>A0A0R1F0R5</accession>
<dbReference type="AlphaFoldDB" id="A0A0R1F0R5"/>
<evidence type="ECO:0000313" key="9">
    <source>
        <dbReference type="EMBL" id="KRK13747.1"/>
    </source>
</evidence>
<dbReference type="PROSITE" id="PS51476">
    <property type="entry name" value="PROTEASOME_BETA_2"/>
    <property type="match status" value="1"/>
</dbReference>
<comment type="function">
    <text evidence="8">Protease subunit of a proteasome-like degradation complex believed to be a general protein degrading machinery.</text>
</comment>
<feature type="binding site" evidence="8">
    <location>
        <position position="176"/>
    </location>
    <ligand>
        <name>Na(+)</name>
        <dbReference type="ChEBI" id="CHEBI:29101"/>
    </ligand>
</feature>
<keyword evidence="4 8" id="KW-0645">Protease</keyword>
<dbReference type="GO" id="GO:0005839">
    <property type="term" value="C:proteasome core complex"/>
    <property type="evidence" value="ECO:0007669"/>
    <property type="project" value="InterPro"/>
</dbReference>
<feature type="active site" evidence="8">
    <location>
        <position position="16"/>
    </location>
</feature>
<keyword evidence="8" id="KW-0888">Threonine protease</keyword>
<evidence type="ECO:0000256" key="1">
    <source>
        <dbReference type="ARBA" id="ARBA00004496"/>
    </source>
</evidence>
<dbReference type="SUPFAM" id="SSF56235">
    <property type="entry name" value="N-terminal nucleophile aminohydrolases (Ntn hydrolases)"/>
    <property type="match status" value="1"/>
</dbReference>
<comment type="subcellular location">
    <subcellularLocation>
        <location evidence="1 8">Cytoplasm</location>
    </subcellularLocation>
</comment>
<evidence type="ECO:0000256" key="6">
    <source>
        <dbReference type="ARBA" id="ARBA00022801"/>
    </source>
</evidence>
<reference evidence="9 10" key="1">
    <citation type="journal article" date="2015" name="Genome Announc.">
        <title>Expanding the biotechnology potential of lactobacilli through comparative genomics of 213 strains and associated genera.</title>
        <authorList>
            <person name="Sun Z."/>
            <person name="Harris H.M."/>
            <person name="McCann A."/>
            <person name="Guo C."/>
            <person name="Argimon S."/>
            <person name="Zhang W."/>
            <person name="Yang X."/>
            <person name="Jeffery I.B."/>
            <person name="Cooney J.C."/>
            <person name="Kagawa T.F."/>
            <person name="Liu W."/>
            <person name="Song Y."/>
            <person name="Salvetti E."/>
            <person name="Wrobel A."/>
            <person name="Rasinkangas P."/>
            <person name="Parkhill J."/>
            <person name="Rea M.C."/>
            <person name="O'Sullivan O."/>
            <person name="Ritari J."/>
            <person name="Douillard F.P."/>
            <person name="Paul Ross R."/>
            <person name="Yang R."/>
            <person name="Briner A.E."/>
            <person name="Felis G.E."/>
            <person name="de Vos W.M."/>
            <person name="Barrangou R."/>
            <person name="Klaenhammer T.R."/>
            <person name="Caufield P.W."/>
            <person name="Cui Y."/>
            <person name="Zhang H."/>
            <person name="O'Toole P.W."/>
        </authorList>
    </citation>
    <scope>NUCLEOTIDE SEQUENCE [LARGE SCALE GENOMIC DNA]</scope>
    <source>
        <strain evidence="9 10">DSM 20178</strain>
    </source>
</reference>
<dbReference type="Gene3D" id="3.60.20.10">
    <property type="entry name" value="Glutamine Phosphoribosylpyrophosphate, subunit 1, domain 1"/>
    <property type="match status" value="1"/>
</dbReference>
<dbReference type="InterPro" id="IPR001353">
    <property type="entry name" value="Proteasome_sua/b"/>
</dbReference>
<dbReference type="GO" id="GO:0046872">
    <property type="term" value="F:metal ion binding"/>
    <property type="evidence" value="ECO:0007669"/>
    <property type="project" value="UniProtKB-KW"/>
</dbReference>
<dbReference type="EC" id="3.4.25.2" evidence="8"/>
<feature type="binding site" evidence="8">
    <location>
        <position position="179"/>
    </location>
    <ligand>
        <name>Na(+)</name>
        <dbReference type="ChEBI" id="CHEBI:29101"/>
    </ligand>
</feature>
<evidence type="ECO:0000256" key="7">
    <source>
        <dbReference type="ARBA" id="ARBA00023053"/>
    </source>
</evidence>
<organism evidence="9 10">
    <name type="scientific">Lacticaseibacillus zeae DSM 20178 = KCTC 3804</name>
    <dbReference type="NCBI Taxonomy" id="1423816"/>
    <lineage>
        <taxon>Bacteria</taxon>
        <taxon>Bacillati</taxon>
        <taxon>Bacillota</taxon>
        <taxon>Bacilli</taxon>
        <taxon>Lactobacillales</taxon>
        <taxon>Lactobacillaceae</taxon>
        <taxon>Lacticaseibacillus</taxon>
    </lineage>
</organism>
<evidence type="ECO:0000256" key="3">
    <source>
        <dbReference type="ARBA" id="ARBA00022490"/>
    </source>
</evidence>
<evidence type="ECO:0000256" key="4">
    <source>
        <dbReference type="ARBA" id="ARBA00022670"/>
    </source>
</evidence>
<dbReference type="eggNOG" id="COG5405">
    <property type="taxonomic scope" value="Bacteria"/>
</dbReference>
<dbReference type="PATRIC" id="fig|1423816.3.peg.314"/>
<dbReference type="GO" id="GO:0051603">
    <property type="term" value="P:proteolysis involved in protein catabolic process"/>
    <property type="evidence" value="ECO:0007669"/>
    <property type="project" value="InterPro"/>
</dbReference>
<evidence type="ECO:0000313" key="10">
    <source>
        <dbReference type="Proteomes" id="UP000051984"/>
    </source>
</evidence>
<keyword evidence="3 8" id="KW-0963">Cytoplasm</keyword>
<dbReference type="GO" id="GO:0009376">
    <property type="term" value="C:HslUV protease complex"/>
    <property type="evidence" value="ECO:0007669"/>
    <property type="project" value="UniProtKB-UniRule"/>
</dbReference>
<gene>
    <name evidence="8" type="primary">hslV</name>
    <name evidence="9" type="ORF">FD51_GL000309</name>
</gene>
<comment type="similarity">
    <text evidence="2 8">Belongs to the peptidase T1B family. HslV subfamily.</text>
</comment>
<evidence type="ECO:0000256" key="5">
    <source>
        <dbReference type="ARBA" id="ARBA00022723"/>
    </source>
</evidence>
<comment type="subunit">
    <text evidence="8">A double ring-shaped homohexamer of HslV is capped on each side by a ring-shaped HslU homohexamer. The assembly of the HslU/HslV complex is dependent on binding of ATP.</text>
</comment>
<comment type="catalytic activity">
    <reaction evidence="8">
        <text>ATP-dependent cleavage of peptide bonds with broad specificity.</text>
        <dbReference type="EC" id="3.4.25.2"/>
    </reaction>
</comment>
<keyword evidence="5 8" id="KW-0479">Metal-binding</keyword>
<protein>
    <recommendedName>
        <fullName evidence="8">ATP-dependent protease subunit HslV</fullName>
        <ecNumber evidence="8">3.4.25.2</ecNumber>
    </recommendedName>
</protein>
<keyword evidence="7 8" id="KW-0915">Sodium</keyword>
<evidence type="ECO:0000256" key="8">
    <source>
        <dbReference type="HAMAP-Rule" id="MF_00248"/>
    </source>
</evidence>
<dbReference type="Pfam" id="PF00227">
    <property type="entry name" value="Proteasome"/>
    <property type="match status" value="1"/>
</dbReference>
<dbReference type="InterPro" id="IPR023333">
    <property type="entry name" value="Proteasome_suB-type"/>
</dbReference>
<dbReference type="CDD" id="cd01913">
    <property type="entry name" value="protease_HslV"/>
    <property type="match status" value="1"/>
</dbReference>
<dbReference type="InterPro" id="IPR022281">
    <property type="entry name" value="ATP-dep_Prtase_HsIV_su"/>
</dbReference>
<evidence type="ECO:0000256" key="2">
    <source>
        <dbReference type="ARBA" id="ARBA00006053"/>
    </source>
</evidence>
<dbReference type="PANTHER" id="PTHR32194">
    <property type="entry name" value="METALLOPROTEASE TLDD"/>
    <property type="match status" value="1"/>
</dbReference>
<comment type="activity regulation">
    <text evidence="8">Allosterically activated by HslU binding.</text>
</comment>
<dbReference type="Proteomes" id="UP000051984">
    <property type="component" value="Unassembled WGS sequence"/>
</dbReference>
<keyword evidence="6 8" id="KW-0378">Hydrolase</keyword>
<dbReference type="NCBIfam" id="TIGR03692">
    <property type="entry name" value="ATP_dep_HslV"/>
    <property type="match status" value="1"/>
</dbReference>
<dbReference type="HAMAP" id="MF_00248">
    <property type="entry name" value="HslV"/>
    <property type="match status" value="1"/>
</dbReference>
<dbReference type="GO" id="GO:0004298">
    <property type="term" value="F:threonine-type endopeptidase activity"/>
    <property type="evidence" value="ECO:0007669"/>
    <property type="project" value="UniProtKB-KW"/>
</dbReference>
<dbReference type="EMBL" id="AZCT01000001">
    <property type="protein sequence ID" value="KRK13747.1"/>
    <property type="molecule type" value="Genomic_DNA"/>
</dbReference>
<dbReference type="PANTHER" id="PTHR32194:SF0">
    <property type="entry name" value="ATP-DEPENDENT PROTEASE SUBUNIT HSLV"/>
    <property type="match status" value="1"/>
</dbReference>
<sequence length="188" mass="20383">MSATYQGNKKERNTMTTIAAVRKDGVTALAGDGQVTLGEKVIMKGNAQKVRRIYHDQVVIGFAGGVADAFTLQDWFEKKLEHYAGNLRRSAVALAQDWRKDPTLQKLEAMMIVMDEHDLLLVSGSGEVIDPDEDVVAIGSGGNFAQAAAIAMLRHAPDMTPSDIAKEAVNIAGNIDIFTNHNIIVESF</sequence>
<keyword evidence="8" id="KW-0021">Allosteric enzyme</keyword>
<proteinExistence type="inferred from homology"/>